<proteinExistence type="predicted"/>
<reference evidence="1 2" key="1">
    <citation type="journal article" date="2016" name="Nat. Commun.">
        <title>Thousands of microbial genomes shed light on interconnected biogeochemical processes in an aquifer system.</title>
        <authorList>
            <person name="Anantharaman K."/>
            <person name="Brown C.T."/>
            <person name="Hug L.A."/>
            <person name="Sharon I."/>
            <person name="Castelle C.J."/>
            <person name="Probst A.J."/>
            <person name="Thomas B.C."/>
            <person name="Singh A."/>
            <person name="Wilkins M.J."/>
            <person name="Karaoz U."/>
            <person name="Brodie E.L."/>
            <person name="Williams K.H."/>
            <person name="Hubbard S.S."/>
            <person name="Banfield J.F."/>
        </authorList>
    </citation>
    <scope>NUCLEOTIDE SEQUENCE [LARGE SCALE GENOMIC DNA]</scope>
</reference>
<dbReference type="STRING" id="1797780.A3E45_00060"/>
<dbReference type="AlphaFoldDB" id="A0A1F5K3Y4"/>
<protein>
    <submittedName>
        <fullName evidence="1">Uncharacterized protein</fullName>
    </submittedName>
</protein>
<dbReference type="Proteomes" id="UP000176405">
    <property type="component" value="Unassembled WGS sequence"/>
</dbReference>
<gene>
    <name evidence="1" type="ORF">A3E45_00060</name>
</gene>
<evidence type="ECO:0000313" key="1">
    <source>
        <dbReference type="EMBL" id="OGE35411.1"/>
    </source>
</evidence>
<organism evidence="1 2">
    <name type="scientific">Candidatus Daviesbacteria bacterium RIFCSPHIGHO2_12_FULL_43_11</name>
    <dbReference type="NCBI Taxonomy" id="1797780"/>
    <lineage>
        <taxon>Bacteria</taxon>
        <taxon>Candidatus Daviesiibacteriota</taxon>
    </lineage>
</organism>
<evidence type="ECO:0000313" key="2">
    <source>
        <dbReference type="Proteomes" id="UP000176405"/>
    </source>
</evidence>
<dbReference type="EMBL" id="MFDH01000023">
    <property type="protein sequence ID" value="OGE35411.1"/>
    <property type="molecule type" value="Genomic_DNA"/>
</dbReference>
<sequence length="68" mass="7274">MEAINHPEEVLYLTDVYRQRSEYAISKLSDIDGINIPQAKAAITQGNSTVRCGGFGEPACGQATCEAA</sequence>
<accession>A0A1F5K3Y4</accession>
<name>A0A1F5K3Y4_9BACT</name>
<comment type="caution">
    <text evidence="1">The sequence shown here is derived from an EMBL/GenBank/DDBJ whole genome shotgun (WGS) entry which is preliminary data.</text>
</comment>